<dbReference type="InterPro" id="IPR058031">
    <property type="entry name" value="AAA_lid_NorR"/>
</dbReference>
<evidence type="ECO:0000256" key="1">
    <source>
        <dbReference type="ARBA" id="ARBA00022741"/>
    </source>
</evidence>
<dbReference type="Pfam" id="PF00158">
    <property type="entry name" value="Sigma54_activat"/>
    <property type="match status" value="1"/>
</dbReference>
<keyword evidence="4" id="KW-0804">Transcription</keyword>
<evidence type="ECO:0000259" key="5">
    <source>
        <dbReference type="PROSITE" id="PS50045"/>
    </source>
</evidence>
<dbReference type="InterPro" id="IPR035965">
    <property type="entry name" value="PAS-like_dom_sf"/>
</dbReference>
<dbReference type="RefSeq" id="WP_084067993.1">
    <property type="nucleotide sequence ID" value="NZ_FWXY01000006.1"/>
</dbReference>
<reference evidence="6 7" key="1">
    <citation type="submission" date="2017-04" db="EMBL/GenBank/DDBJ databases">
        <authorList>
            <person name="Afonso C.L."/>
            <person name="Miller P.J."/>
            <person name="Scott M.A."/>
            <person name="Spackman E."/>
            <person name="Goraichik I."/>
            <person name="Dimitrov K.M."/>
            <person name="Suarez D.L."/>
            <person name="Swayne D.E."/>
        </authorList>
    </citation>
    <scope>NUCLEOTIDE SEQUENCE [LARGE SCALE GENOMIC DNA]</scope>
    <source>
        <strain evidence="6 7">DSM 3385</strain>
    </source>
</reference>
<evidence type="ECO:0000313" key="7">
    <source>
        <dbReference type="Proteomes" id="UP000192418"/>
    </source>
</evidence>
<dbReference type="PROSITE" id="PS00688">
    <property type="entry name" value="SIGMA54_INTERACT_3"/>
    <property type="match status" value="1"/>
</dbReference>
<dbReference type="OrthoDB" id="9803970at2"/>
<keyword evidence="1" id="KW-0547">Nucleotide-binding</keyword>
<dbReference type="Pfam" id="PF25601">
    <property type="entry name" value="AAA_lid_14"/>
    <property type="match status" value="1"/>
</dbReference>
<dbReference type="GO" id="GO:0043565">
    <property type="term" value="F:sequence-specific DNA binding"/>
    <property type="evidence" value="ECO:0007669"/>
    <property type="project" value="InterPro"/>
</dbReference>
<dbReference type="InterPro" id="IPR002078">
    <property type="entry name" value="Sigma_54_int"/>
</dbReference>
<sequence length="505" mass="56910">MPDKELNMDTVLSPAYCEIWDNSLLGVMVLDKNGIFRYMNRLFLLTDDLQDEDALGKSMVDFYPLERDCHMSIMAMETEKPILKKTVVYYTHKKKLVNSLCSTFPLMSRGQVEGVIHFSLNLQVSQRLMERHENGSAQMVPSPIPREKKQYRFDSIIGEDSQLKHAINYAKSASNTDFSVFIWAESGCGKELFAQSIHTASHRKENPFVAINCAAIPDNLLETTLFGTSKGAFTGALDRAGLLEEAKGGTLLLDELNSMSLELQAKLLRVIQERKIRRVGALKEIPVDVRFISTCNISPARALEENKIRADLFYRLGVVVLEIPPLRHRRDDIPLLCRHFLARWVARSKGSAIRISDAVYEILYKYPWPGNVRELEHTLKACLTLLHGSSIIYEHHLSSYFVNNYRRLTQGDGGTSSDARMINGQLLSPASKSTHNQAFPGPLAGFEDTGKICLSSTLKSIETIYIEKALKRAGYNISKAGRFLNLSPQALRYRIKKLGIHVAVE</sequence>
<protein>
    <submittedName>
        <fullName evidence="6">Arginine utilization regulatory protein</fullName>
    </submittedName>
</protein>
<accession>A0A1W2AUP2</accession>
<evidence type="ECO:0000313" key="6">
    <source>
        <dbReference type="EMBL" id="SMC63908.1"/>
    </source>
</evidence>
<dbReference type="SUPFAM" id="SSF52540">
    <property type="entry name" value="P-loop containing nucleoside triphosphate hydrolases"/>
    <property type="match status" value="1"/>
</dbReference>
<dbReference type="PROSITE" id="PS50045">
    <property type="entry name" value="SIGMA54_INTERACT_4"/>
    <property type="match status" value="1"/>
</dbReference>
<proteinExistence type="predicted"/>
<dbReference type="SUPFAM" id="SSF55785">
    <property type="entry name" value="PYP-like sensor domain (PAS domain)"/>
    <property type="match status" value="1"/>
</dbReference>
<dbReference type="InterPro" id="IPR003593">
    <property type="entry name" value="AAA+_ATPase"/>
</dbReference>
<feature type="domain" description="Sigma-54 factor interaction" evidence="5">
    <location>
        <begin position="156"/>
        <end position="384"/>
    </location>
</feature>
<dbReference type="Pfam" id="PF02954">
    <property type="entry name" value="HTH_8"/>
    <property type="match status" value="1"/>
</dbReference>
<name>A0A1W2AUP2_9BACT</name>
<keyword evidence="2" id="KW-0067">ATP-binding</keyword>
<dbReference type="InterPro" id="IPR002197">
    <property type="entry name" value="HTH_Fis"/>
</dbReference>
<dbReference type="InterPro" id="IPR027417">
    <property type="entry name" value="P-loop_NTPase"/>
</dbReference>
<dbReference type="GO" id="GO:0006355">
    <property type="term" value="P:regulation of DNA-templated transcription"/>
    <property type="evidence" value="ECO:0007669"/>
    <property type="project" value="InterPro"/>
</dbReference>
<dbReference type="FunFam" id="3.40.50.300:FF:000006">
    <property type="entry name" value="DNA-binding transcriptional regulator NtrC"/>
    <property type="match status" value="1"/>
</dbReference>
<dbReference type="AlphaFoldDB" id="A0A1W2AUP2"/>
<evidence type="ECO:0000256" key="2">
    <source>
        <dbReference type="ARBA" id="ARBA00022840"/>
    </source>
</evidence>
<dbReference type="CDD" id="cd00009">
    <property type="entry name" value="AAA"/>
    <property type="match status" value="1"/>
</dbReference>
<keyword evidence="3" id="KW-0805">Transcription regulation</keyword>
<dbReference type="PANTHER" id="PTHR32071:SF74">
    <property type="entry name" value="TRANSCRIPTIONAL ACTIVATOR ROCR"/>
    <property type="match status" value="1"/>
</dbReference>
<evidence type="ECO:0000256" key="3">
    <source>
        <dbReference type="ARBA" id="ARBA00023015"/>
    </source>
</evidence>
<dbReference type="PRINTS" id="PR01590">
    <property type="entry name" value="HTHFIS"/>
</dbReference>
<dbReference type="SMART" id="SM00382">
    <property type="entry name" value="AAA"/>
    <property type="match status" value="1"/>
</dbReference>
<dbReference type="Gene3D" id="1.10.10.60">
    <property type="entry name" value="Homeodomain-like"/>
    <property type="match status" value="1"/>
</dbReference>
<dbReference type="EMBL" id="FWXY01000006">
    <property type="protein sequence ID" value="SMC63908.1"/>
    <property type="molecule type" value="Genomic_DNA"/>
</dbReference>
<dbReference type="GO" id="GO:0005524">
    <property type="term" value="F:ATP binding"/>
    <property type="evidence" value="ECO:0007669"/>
    <property type="project" value="UniProtKB-KW"/>
</dbReference>
<evidence type="ECO:0000256" key="4">
    <source>
        <dbReference type="ARBA" id="ARBA00023163"/>
    </source>
</evidence>
<dbReference type="Gene3D" id="3.40.50.300">
    <property type="entry name" value="P-loop containing nucleotide triphosphate hydrolases"/>
    <property type="match status" value="1"/>
</dbReference>
<dbReference type="STRING" id="1121400.SAMN02746065_10681"/>
<gene>
    <name evidence="6" type="ORF">SAMN02746065_10681</name>
</gene>
<dbReference type="SUPFAM" id="SSF46689">
    <property type="entry name" value="Homeodomain-like"/>
    <property type="match status" value="1"/>
</dbReference>
<dbReference type="Gene3D" id="1.10.8.60">
    <property type="match status" value="1"/>
</dbReference>
<keyword evidence="7" id="KW-1185">Reference proteome</keyword>
<dbReference type="InterPro" id="IPR025944">
    <property type="entry name" value="Sigma_54_int_dom_CS"/>
</dbReference>
<organism evidence="6 7">
    <name type="scientific">Desulfocicer vacuolatum DSM 3385</name>
    <dbReference type="NCBI Taxonomy" id="1121400"/>
    <lineage>
        <taxon>Bacteria</taxon>
        <taxon>Pseudomonadati</taxon>
        <taxon>Thermodesulfobacteriota</taxon>
        <taxon>Desulfobacteria</taxon>
        <taxon>Desulfobacterales</taxon>
        <taxon>Desulfobacteraceae</taxon>
        <taxon>Desulfocicer</taxon>
    </lineage>
</organism>
<dbReference type="InterPro" id="IPR009057">
    <property type="entry name" value="Homeodomain-like_sf"/>
</dbReference>
<dbReference type="PANTHER" id="PTHR32071">
    <property type="entry name" value="TRANSCRIPTIONAL REGULATORY PROTEIN"/>
    <property type="match status" value="1"/>
</dbReference>
<dbReference type="Gene3D" id="3.30.450.20">
    <property type="entry name" value="PAS domain"/>
    <property type="match status" value="1"/>
</dbReference>
<dbReference type="Proteomes" id="UP000192418">
    <property type="component" value="Unassembled WGS sequence"/>
</dbReference>